<dbReference type="RefSeq" id="WP_186910646.1">
    <property type="nucleotide sequence ID" value="NZ_JACOFV010000001.1"/>
</dbReference>
<keyword evidence="3" id="KW-1185">Reference proteome</keyword>
<name>A0A923KJJ7_9BURK</name>
<feature type="transmembrane region" description="Helical" evidence="1">
    <location>
        <begin position="51"/>
        <end position="78"/>
    </location>
</feature>
<feature type="transmembrane region" description="Helical" evidence="1">
    <location>
        <begin position="20"/>
        <end position="39"/>
    </location>
</feature>
<evidence type="ECO:0000256" key="1">
    <source>
        <dbReference type="SAM" id="Phobius"/>
    </source>
</evidence>
<reference evidence="2" key="1">
    <citation type="submission" date="2020-08" db="EMBL/GenBank/DDBJ databases">
        <title>Novel species isolated from subtropical streams in China.</title>
        <authorList>
            <person name="Lu H."/>
        </authorList>
    </citation>
    <scope>NUCLEOTIDE SEQUENCE</scope>
    <source>
        <strain evidence="2">KACC 12607</strain>
    </source>
</reference>
<dbReference type="PROSITE" id="PS51257">
    <property type="entry name" value="PROKAR_LIPOPROTEIN"/>
    <property type="match status" value="1"/>
</dbReference>
<organism evidence="2 3">
    <name type="scientific">Undibacterium jejuense</name>
    <dbReference type="NCBI Taxonomy" id="1344949"/>
    <lineage>
        <taxon>Bacteria</taxon>
        <taxon>Pseudomonadati</taxon>
        <taxon>Pseudomonadota</taxon>
        <taxon>Betaproteobacteria</taxon>
        <taxon>Burkholderiales</taxon>
        <taxon>Oxalobacteraceae</taxon>
        <taxon>Undibacterium</taxon>
    </lineage>
</organism>
<dbReference type="EMBL" id="JACOFV010000001">
    <property type="protein sequence ID" value="MBC3860715.1"/>
    <property type="molecule type" value="Genomic_DNA"/>
</dbReference>
<protein>
    <submittedName>
        <fullName evidence="2">Uncharacterized protein</fullName>
    </submittedName>
</protein>
<dbReference type="Proteomes" id="UP000634011">
    <property type="component" value="Unassembled WGS sequence"/>
</dbReference>
<keyword evidence="1" id="KW-1133">Transmembrane helix</keyword>
<keyword evidence="1" id="KW-0472">Membrane</keyword>
<evidence type="ECO:0000313" key="3">
    <source>
        <dbReference type="Proteomes" id="UP000634011"/>
    </source>
</evidence>
<evidence type="ECO:0000313" key="2">
    <source>
        <dbReference type="EMBL" id="MBC3860715.1"/>
    </source>
</evidence>
<accession>A0A923KJJ7</accession>
<proteinExistence type="predicted"/>
<gene>
    <name evidence="2" type="ORF">H8K32_01285</name>
</gene>
<dbReference type="AlphaFoldDB" id="A0A923KJJ7"/>
<comment type="caution">
    <text evidence="2">The sequence shown here is derived from an EMBL/GenBank/DDBJ whole genome shotgun (WGS) entry which is preliminary data.</text>
</comment>
<keyword evidence="1" id="KW-0812">Transmembrane</keyword>
<sequence>MPLIQKIKGKLMLLENRKWFQLMAGGIGLVAACLSFWVARSAFPVDVSESAKFALALLMLGAISGFSRLLTTFLPLFLPKIFPSLDS</sequence>